<dbReference type="InterPro" id="IPR005822">
    <property type="entry name" value="Ribosomal_uL13"/>
</dbReference>
<dbReference type="Pfam" id="PF00572">
    <property type="entry name" value="Ribosomal_L13"/>
    <property type="match status" value="1"/>
</dbReference>
<dbReference type="NCBIfam" id="TIGR01066">
    <property type="entry name" value="rplM_bact"/>
    <property type="match status" value="1"/>
</dbReference>
<evidence type="ECO:0000256" key="6">
    <source>
        <dbReference type="RuleBase" id="RU003878"/>
    </source>
</evidence>
<dbReference type="PIRSF" id="PIRSF002181">
    <property type="entry name" value="Ribosomal_L13"/>
    <property type="match status" value="1"/>
</dbReference>
<dbReference type="RefSeq" id="WP_012148413.1">
    <property type="nucleotide sequence ID" value="NC_016929.1"/>
</dbReference>
<accession>A0ABN4AGK6</accession>
<keyword evidence="2 4" id="KW-0689">Ribosomal protein</keyword>
<evidence type="ECO:0000256" key="4">
    <source>
        <dbReference type="HAMAP-Rule" id="MF_01366"/>
    </source>
</evidence>
<dbReference type="Proteomes" id="UP000007878">
    <property type="component" value="Chromosome"/>
</dbReference>
<evidence type="ECO:0000256" key="3">
    <source>
        <dbReference type="ARBA" id="ARBA00023274"/>
    </source>
</evidence>
<protein>
    <recommendedName>
        <fullName evidence="4">Large ribosomal subunit protein uL13</fullName>
    </recommendedName>
</protein>
<dbReference type="HAMAP" id="MF_01366">
    <property type="entry name" value="Ribosomal_uL13"/>
    <property type="match status" value="1"/>
</dbReference>
<evidence type="ECO:0000256" key="1">
    <source>
        <dbReference type="ARBA" id="ARBA00006227"/>
    </source>
</evidence>
<keyword evidence="8" id="KW-1185">Reference proteome</keyword>
<gene>
    <name evidence="4 6 7" type="primary">rplM</name>
    <name evidence="7" type="ORF">RCA_01265</name>
</gene>
<dbReference type="EMBL" id="CP003304">
    <property type="protein sequence ID" value="AFB20830.1"/>
    <property type="molecule type" value="Genomic_DNA"/>
</dbReference>
<evidence type="ECO:0000313" key="7">
    <source>
        <dbReference type="EMBL" id="AFB20830.1"/>
    </source>
</evidence>
<dbReference type="InterPro" id="IPR036899">
    <property type="entry name" value="Ribosomal_uL13_sf"/>
</dbReference>
<organism evidence="7 8">
    <name type="scientific">Rickettsia canadensis str. CA410</name>
    <dbReference type="NCBI Taxonomy" id="1105107"/>
    <lineage>
        <taxon>Bacteria</taxon>
        <taxon>Pseudomonadati</taxon>
        <taxon>Pseudomonadota</taxon>
        <taxon>Alphaproteobacteria</taxon>
        <taxon>Rickettsiales</taxon>
        <taxon>Rickettsiaceae</taxon>
        <taxon>Rickettsieae</taxon>
        <taxon>Rickettsia</taxon>
        <taxon>belli group</taxon>
    </lineage>
</organism>
<evidence type="ECO:0000313" key="8">
    <source>
        <dbReference type="Proteomes" id="UP000007878"/>
    </source>
</evidence>
<proteinExistence type="inferred from homology"/>
<evidence type="ECO:0000256" key="2">
    <source>
        <dbReference type="ARBA" id="ARBA00022980"/>
    </source>
</evidence>
<dbReference type="InterPro" id="IPR005823">
    <property type="entry name" value="Ribosomal_uL13_bac-type"/>
</dbReference>
<sequence length="158" mass="17655">MKTYSAKPSEIEKKWWVIDAKNIVLGRLASRVANMLRGKHKPSFTPHLDCGDNIIIINAAHVKLTGKKANTKDGKIYYRHTGFPGGIKNTTAGKILAGKHPERVIKMAVKRMITRNALGAKQMSNLYVYANSDHPHVGQEPVIYDFASQNPKNKSNYL</sequence>
<dbReference type="CDD" id="cd00392">
    <property type="entry name" value="Ribosomal_L13"/>
    <property type="match status" value="1"/>
</dbReference>
<dbReference type="PANTHER" id="PTHR11545:SF2">
    <property type="entry name" value="LARGE RIBOSOMAL SUBUNIT PROTEIN UL13M"/>
    <property type="match status" value="1"/>
</dbReference>
<dbReference type="PANTHER" id="PTHR11545">
    <property type="entry name" value="RIBOSOMAL PROTEIN L13"/>
    <property type="match status" value="1"/>
</dbReference>
<name>A0ABN4AGK6_RICCA</name>
<comment type="subunit">
    <text evidence="4">Part of the 50S ribosomal subunit.</text>
</comment>
<keyword evidence="3 4" id="KW-0687">Ribonucleoprotein</keyword>
<dbReference type="GO" id="GO:0005840">
    <property type="term" value="C:ribosome"/>
    <property type="evidence" value="ECO:0007669"/>
    <property type="project" value="UniProtKB-KW"/>
</dbReference>
<dbReference type="PROSITE" id="PS00783">
    <property type="entry name" value="RIBOSOMAL_L13"/>
    <property type="match status" value="1"/>
</dbReference>
<comment type="similarity">
    <text evidence="1 4 5">Belongs to the universal ribosomal protein uL13 family.</text>
</comment>
<evidence type="ECO:0000256" key="5">
    <source>
        <dbReference type="RuleBase" id="RU003877"/>
    </source>
</evidence>
<reference evidence="8" key="1">
    <citation type="submission" date="2012-02" db="EMBL/GenBank/DDBJ databases">
        <title>Complete genome sequence of Rickettsia parkeri strain Portsmouth.</title>
        <authorList>
            <person name="Johnson S.L."/>
            <person name="Munk A.C."/>
            <person name="Han S."/>
            <person name="Bruce D.C."/>
            <person name="Dasch G.A."/>
        </authorList>
    </citation>
    <scope>NUCLEOTIDE SEQUENCE [LARGE SCALE GENOMIC DNA]</scope>
    <source>
        <strain evidence="8">CA410</strain>
    </source>
</reference>
<dbReference type="Gene3D" id="3.90.1180.10">
    <property type="entry name" value="Ribosomal protein L13"/>
    <property type="match status" value="1"/>
</dbReference>
<dbReference type="InterPro" id="IPR023563">
    <property type="entry name" value="Ribosomal_uL13_CS"/>
</dbReference>
<comment type="function">
    <text evidence="4 6">This protein is one of the early assembly proteins of the 50S ribosomal subunit, although it is not seen to bind rRNA by itself. It is important during the early stages of 50S assembly.</text>
</comment>
<dbReference type="SUPFAM" id="SSF52161">
    <property type="entry name" value="Ribosomal protein L13"/>
    <property type="match status" value="1"/>
</dbReference>